<organism evidence="5 6">
    <name type="scientific">Klenkia sesuvii</name>
    <dbReference type="NCBI Taxonomy" id="3103137"/>
    <lineage>
        <taxon>Bacteria</taxon>
        <taxon>Bacillati</taxon>
        <taxon>Actinomycetota</taxon>
        <taxon>Actinomycetes</taxon>
        <taxon>Geodermatophilales</taxon>
        <taxon>Geodermatophilaceae</taxon>
        <taxon>Klenkia</taxon>
    </lineage>
</organism>
<evidence type="ECO:0000259" key="3">
    <source>
        <dbReference type="SMART" id="SM00644"/>
    </source>
</evidence>
<reference evidence="5 6" key="1">
    <citation type="submission" date="2024-03" db="EMBL/GenBank/DDBJ databases">
        <title>Draft genome sequence of Klenkia sp. LSe6-5.</title>
        <authorList>
            <person name="Duangmal K."/>
            <person name="Chantavorakit T."/>
        </authorList>
    </citation>
    <scope>NUCLEOTIDE SEQUENCE [LARGE SCALE GENOMIC DNA]</scope>
    <source>
        <strain evidence="5 6">LSe6-5</strain>
    </source>
</reference>
<evidence type="ECO:0000256" key="2">
    <source>
        <dbReference type="SAM" id="MobiDB-lite"/>
    </source>
</evidence>
<evidence type="ECO:0000256" key="1">
    <source>
        <dbReference type="ARBA" id="ARBA00007553"/>
    </source>
</evidence>
<dbReference type="SMART" id="SM00701">
    <property type="entry name" value="PGRP"/>
    <property type="match status" value="1"/>
</dbReference>
<proteinExistence type="inferred from homology"/>
<dbReference type="InterPro" id="IPR036505">
    <property type="entry name" value="Amidase/PGRP_sf"/>
</dbReference>
<dbReference type="EMBL" id="JBAPLU010000010">
    <property type="protein sequence ID" value="MEI4272298.1"/>
    <property type="molecule type" value="Genomic_DNA"/>
</dbReference>
<dbReference type="PANTHER" id="PTHR11022">
    <property type="entry name" value="PEPTIDOGLYCAN RECOGNITION PROTEIN"/>
    <property type="match status" value="1"/>
</dbReference>
<feature type="non-terminal residue" evidence="5">
    <location>
        <position position="556"/>
    </location>
</feature>
<name>A0ABU8DWQ6_9ACTN</name>
<evidence type="ECO:0000313" key="5">
    <source>
        <dbReference type="EMBL" id="MEI4272298.1"/>
    </source>
</evidence>
<dbReference type="InterPro" id="IPR002502">
    <property type="entry name" value="Amidase_domain"/>
</dbReference>
<evidence type="ECO:0000313" key="6">
    <source>
        <dbReference type="Proteomes" id="UP001361570"/>
    </source>
</evidence>
<dbReference type="InterPro" id="IPR006619">
    <property type="entry name" value="PGRP_domain_met/bac"/>
</dbReference>
<feature type="domain" description="N-acetylmuramoyl-L-alanine amidase" evidence="3">
    <location>
        <begin position="171"/>
        <end position="335"/>
    </location>
</feature>
<feature type="compositionally biased region" description="Low complexity" evidence="2">
    <location>
        <begin position="24"/>
        <end position="37"/>
    </location>
</feature>
<dbReference type="Gene3D" id="3.40.80.10">
    <property type="entry name" value="Peptidoglycan recognition protein-like"/>
    <property type="match status" value="1"/>
</dbReference>
<keyword evidence="6" id="KW-1185">Reference proteome</keyword>
<gene>
    <name evidence="5" type="ORF">TEK04_11255</name>
</gene>
<dbReference type="SUPFAM" id="SSF55846">
    <property type="entry name" value="N-acetylmuramoyl-L-alanine amidase-like"/>
    <property type="match status" value="1"/>
</dbReference>
<dbReference type="GO" id="GO:0008745">
    <property type="term" value="F:N-acetylmuramoyl-L-alanine amidase activity"/>
    <property type="evidence" value="ECO:0007669"/>
    <property type="project" value="UniProtKB-EC"/>
</dbReference>
<feature type="region of interest" description="Disordered" evidence="2">
    <location>
        <begin position="1"/>
        <end position="37"/>
    </location>
</feature>
<comment type="similarity">
    <text evidence="1">Belongs to the N-acetylmuramoyl-L-alanine amidase 2 family.</text>
</comment>
<comment type="caution">
    <text evidence="5">The sequence shown here is derived from an EMBL/GenBank/DDBJ whole genome shotgun (WGS) entry which is preliminary data.</text>
</comment>
<dbReference type="InterPro" id="IPR015510">
    <property type="entry name" value="PGRP"/>
</dbReference>
<dbReference type="InterPro" id="IPR013207">
    <property type="entry name" value="LGFP"/>
</dbReference>
<dbReference type="RefSeq" id="WP_336404436.1">
    <property type="nucleotide sequence ID" value="NZ_JBAPLU010000010.1"/>
</dbReference>
<dbReference type="SMART" id="SM00644">
    <property type="entry name" value="Ami_2"/>
    <property type="match status" value="1"/>
</dbReference>
<dbReference type="PANTHER" id="PTHR11022:SF41">
    <property type="entry name" value="PEPTIDOGLYCAN-RECOGNITION PROTEIN LC-RELATED"/>
    <property type="match status" value="1"/>
</dbReference>
<sequence length="556" mass="57270">MPTSTETVELGSVAQPQGDAEVRPGTSTPPGAPGSTPVLTVRQVDVPSFSLVGVTWAASAAVTDTVARVRVQRADGGWGSWAEVGVEDAEQDGAARRGGTAPLWTGPSTGVEVELVTRSGAAPVDVQLDLVDPGESDADTGLSSPAIQDTAHAATDMPDVFSRAQWGADESLRTWAPEYASTIRAATVHHTADSNGYSAADVPAMMRSIYRYHAVSRGWGDIGYNVVVDRFGRLWEGRSGGLASTVVGAHAGGFNTGTFGVSMLGDYDAAPAPQVMVDAVAAIIAWKFSLYGVDPTGTVTLTSGGGGTSRYAAGARVTLPTIFGHRDVGNTSCPGRYGYARLGEIRAAVAAKLTSREYEMQAAAVRAGGAAVLGAQRGGLVTDGLVSWQGYDNGRVYWAAGSGAHALTGSWLQSFVDAGGAPALGAPRTDVRTSVRSGQVLLLERGAITRTVTAPMRVLTGETYARWIALGAENGWLGYPTSGEAVVPGGGFTAFEGGSVYRSAATGAHAVRGGIYEAWARLGYETGVLGFPTADEVPVAGGFVSTFQGGSIFWSP</sequence>
<dbReference type="EC" id="3.5.1.28" evidence="5"/>
<dbReference type="Proteomes" id="UP001361570">
    <property type="component" value="Unassembled WGS sequence"/>
</dbReference>
<dbReference type="Pfam" id="PF01510">
    <property type="entry name" value="Amidase_2"/>
    <property type="match status" value="1"/>
</dbReference>
<dbReference type="CDD" id="cd06583">
    <property type="entry name" value="PGRP"/>
    <property type="match status" value="1"/>
</dbReference>
<dbReference type="Pfam" id="PF08310">
    <property type="entry name" value="LGFP"/>
    <property type="match status" value="2"/>
</dbReference>
<keyword evidence="5" id="KW-0378">Hydrolase</keyword>
<feature type="domain" description="Peptidoglycan recognition protein family" evidence="4">
    <location>
        <begin position="158"/>
        <end position="306"/>
    </location>
</feature>
<accession>A0ABU8DWQ6</accession>
<protein>
    <submittedName>
        <fullName evidence="5">N-acetylmuramoyl-L-alanine amidase</fullName>
        <ecNumber evidence="5">3.5.1.28</ecNumber>
    </submittedName>
</protein>
<evidence type="ECO:0000259" key="4">
    <source>
        <dbReference type="SMART" id="SM00701"/>
    </source>
</evidence>